<organism evidence="1 2">
    <name type="scientific">Thermus scotoductus</name>
    <dbReference type="NCBI Taxonomy" id="37636"/>
    <lineage>
        <taxon>Bacteria</taxon>
        <taxon>Thermotogati</taxon>
        <taxon>Deinococcota</taxon>
        <taxon>Deinococci</taxon>
        <taxon>Thermales</taxon>
        <taxon>Thermaceae</taxon>
        <taxon>Thermus</taxon>
    </lineage>
</organism>
<dbReference type="RefSeq" id="WP_126204581.1">
    <property type="nucleotide sequence ID" value="NZ_PEMJ01000111.1"/>
</dbReference>
<name>A0A430V0R6_THESC</name>
<evidence type="ECO:0000313" key="1">
    <source>
        <dbReference type="EMBL" id="RTI15904.1"/>
    </source>
</evidence>
<dbReference type="EMBL" id="PEMJ01000111">
    <property type="protein sequence ID" value="RTI15904.1"/>
    <property type="molecule type" value="Genomic_DNA"/>
</dbReference>
<sequence>MASCWILSTLLGSALFAGLGKVAVGRLLVEGGHQALVVTQEGAHILAKTDSALYGLARTPEGFLAVGHLGKSLLRVGLDPNGKPLWAEAGGQGILWGTDGRFAWGGYMGPGGWEALVLDLREERAFRLPFSGQGYAYGGLYRQGVLFLVGRVEGAGGFDGFLLGFPVARPGQPWAYGYRSGWPENDYLRFLGERGAVGRLEVRGDSDGLLLDWLGLSQGKARLLRRPGFDYLRAWRGAFLVGEAEVDGVLEGLWIGPQGAQHAGGPMASLRALDPPLAYGYSYRSLFQGEGLVLNLEEQVGRPLAYRFEALRLPWLPFRARPSALSLTWKPVAWNPEPTLRLNACPPGPDPKPD</sequence>
<gene>
    <name evidence="1" type="ORF">CSW27_04800</name>
</gene>
<dbReference type="Proteomes" id="UP000287155">
    <property type="component" value="Unassembled WGS sequence"/>
</dbReference>
<comment type="caution">
    <text evidence="1">The sequence shown here is derived from an EMBL/GenBank/DDBJ whole genome shotgun (WGS) entry which is preliminary data.</text>
</comment>
<reference evidence="1 2" key="1">
    <citation type="journal article" date="2019" name="Extremophiles">
        <title>Biogeography of thermophiles and predominance of Thermus scotoductus in domestic water heaters.</title>
        <authorList>
            <person name="Wilpiszeski R.L."/>
            <person name="Zhang Z."/>
            <person name="House C.H."/>
        </authorList>
    </citation>
    <scope>NUCLEOTIDE SEQUENCE [LARGE SCALE GENOMIC DNA]</scope>
    <source>
        <strain evidence="1 2">14_S14</strain>
    </source>
</reference>
<proteinExistence type="predicted"/>
<dbReference type="AlphaFoldDB" id="A0A430V0R6"/>
<evidence type="ECO:0000313" key="2">
    <source>
        <dbReference type="Proteomes" id="UP000287155"/>
    </source>
</evidence>
<protein>
    <submittedName>
        <fullName evidence="1">Uncharacterized protein</fullName>
    </submittedName>
</protein>
<accession>A0A430V0R6</accession>